<dbReference type="SUPFAM" id="SSF48334">
    <property type="entry name" value="DNA repair protein MutS, domain III"/>
    <property type="match status" value="1"/>
</dbReference>
<evidence type="ECO:0000256" key="2">
    <source>
        <dbReference type="ARBA" id="ARBA00021982"/>
    </source>
</evidence>
<evidence type="ECO:0000313" key="13">
    <source>
        <dbReference type="Proteomes" id="UP000034407"/>
    </source>
</evidence>
<evidence type="ECO:0000256" key="3">
    <source>
        <dbReference type="ARBA" id="ARBA00022741"/>
    </source>
</evidence>
<dbReference type="Pfam" id="PF05190">
    <property type="entry name" value="MutS_IV"/>
    <property type="match status" value="1"/>
</dbReference>
<dbReference type="PROSITE" id="PS00486">
    <property type="entry name" value="DNA_MISMATCH_REPAIR_2"/>
    <property type="match status" value="1"/>
</dbReference>
<dbReference type="InterPro" id="IPR000432">
    <property type="entry name" value="DNA_mismatch_repair_MutS_C"/>
</dbReference>
<dbReference type="Pfam" id="PF05192">
    <property type="entry name" value="MutS_III"/>
    <property type="match status" value="1"/>
</dbReference>
<keyword evidence="3" id="KW-0547">Nucleotide-binding</keyword>
<comment type="function">
    <text evidence="8">This protein is involved in the repair of mismatches in DNA. It is possible that it carries out the mismatch recognition step. This protein has a weak ATPase activity.</text>
</comment>
<gene>
    <name evidence="12" type="ORF">VN21_02300</name>
</gene>
<dbReference type="InterPro" id="IPR007696">
    <property type="entry name" value="DNA_mismatch_repair_MutS_core"/>
</dbReference>
<dbReference type="PATRIC" id="fig|1629550.3.peg.3159"/>
<dbReference type="FunFam" id="3.40.50.300:FF:000870">
    <property type="entry name" value="MutS protein homolog 4"/>
    <property type="match status" value="1"/>
</dbReference>
<keyword evidence="7" id="KW-0234">DNA repair</keyword>
<dbReference type="PANTHER" id="PTHR11361:SF34">
    <property type="entry name" value="DNA MISMATCH REPAIR PROTEIN MSH1, MITOCHONDRIAL"/>
    <property type="match status" value="1"/>
</dbReference>
<evidence type="ECO:0000256" key="6">
    <source>
        <dbReference type="ARBA" id="ARBA00023125"/>
    </source>
</evidence>
<evidence type="ECO:0000256" key="5">
    <source>
        <dbReference type="ARBA" id="ARBA00022840"/>
    </source>
</evidence>
<dbReference type="NCBIfam" id="NF003810">
    <property type="entry name" value="PRK05399.1"/>
    <property type="match status" value="1"/>
</dbReference>
<dbReference type="RefSeq" id="WP_046821859.1">
    <property type="nucleotide sequence ID" value="NZ_LBBT01000043.1"/>
</dbReference>
<protein>
    <recommendedName>
        <fullName evidence="2 9">DNA mismatch repair protein MutS</fullName>
    </recommendedName>
</protein>
<dbReference type="GO" id="GO:0140664">
    <property type="term" value="F:ATP-dependent DNA damage sensor activity"/>
    <property type="evidence" value="ECO:0007669"/>
    <property type="project" value="InterPro"/>
</dbReference>
<dbReference type="GO" id="GO:0006298">
    <property type="term" value="P:mismatch repair"/>
    <property type="evidence" value="ECO:0007669"/>
    <property type="project" value="UniProtKB-UniRule"/>
</dbReference>
<dbReference type="EMBL" id="LBBT01000043">
    <property type="protein sequence ID" value="KKY02603.1"/>
    <property type="molecule type" value="Genomic_DNA"/>
</dbReference>
<dbReference type="GO" id="GO:0005524">
    <property type="term" value="F:ATP binding"/>
    <property type="evidence" value="ECO:0007669"/>
    <property type="project" value="UniProtKB-UniRule"/>
</dbReference>
<name>A0A0M3DJS9_9FIRM</name>
<dbReference type="InterPro" id="IPR036187">
    <property type="entry name" value="DNA_mismatch_repair_MutS_sf"/>
</dbReference>
<dbReference type="InterPro" id="IPR007861">
    <property type="entry name" value="DNA_mismatch_repair_MutS_clamp"/>
</dbReference>
<dbReference type="Gene3D" id="3.40.50.300">
    <property type="entry name" value="P-loop containing nucleotide triphosphate hydrolases"/>
    <property type="match status" value="1"/>
</dbReference>
<dbReference type="AlphaFoldDB" id="A0A0M3DJS9"/>
<keyword evidence="10" id="KW-0175">Coiled coil</keyword>
<organism evidence="12 13">
    <name type="scientific">Paraclostridium benzoelyticum</name>
    <dbReference type="NCBI Taxonomy" id="1629550"/>
    <lineage>
        <taxon>Bacteria</taxon>
        <taxon>Bacillati</taxon>
        <taxon>Bacillota</taxon>
        <taxon>Clostridia</taxon>
        <taxon>Peptostreptococcales</taxon>
        <taxon>Peptostreptococcaceae</taxon>
        <taxon>Paraclostridium</taxon>
    </lineage>
</organism>
<dbReference type="InterPro" id="IPR027417">
    <property type="entry name" value="P-loop_NTPase"/>
</dbReference>
<dbReference type="InterPro" id="IPR011184">
    <property type="entry name" value="DNA_mismatch_repair_Msh2"/>
</dbReference>
<dbReference type="CDD" id="cd03284">
    <property type="entry name" value="ABC_MutS1"/>
    <property type="match status" value="1"/>
</dbReference>
<dbReference type="SMART" id="SM00534">
    <property type="entry name" value="MUTSac"/>
    <property type="match status" value="1"/>
</dbReference>
<evidence type="ECO:0000256" key="4">
    <source>
        <dbReference type="ARBA" id="ARBA00022763"/>
    </source>
</evidence>
<dbReference type="Gene3D" id="1.10.1420.10">
    <property type="match status" value="2"/>
</dbReference>
<evidence type="ECO:0000256" key="8">
    <source>
        <dbReference type="ARBA" id="ARBA00024647"/>
    </source>
</evidence>
<comment type="caution">
    <text evidence="12">The sequence shown here is derived from an EMBL/GenBank/DDBJ whole genome shotgun (WGS) entry which is preliminary data.</text>
</comment>
<dbReference type="InterPro" id="IPR005748">
    <property type="entry name" value="DNA_mismatch_repair_MutS"/>
</dbReference>
<dbReference type="Proteomes" id="UP000034407">
    <property type="component" value="Unassembled WGS sequence"/>
</dbReference>
<dbReference type="PIRSF" id="PIRSF005813">
    <property type="entry name" value="MSH2"/>
    <property type="match status" value="1"/>
</dbReference>
<dbReference type="SUPFAM" id="SSF52540">
    <property type="entry name" value="P-loop containing nucleoside triphosphate hydrolases"/>
    <property type="match status" value="1"/>
</dbReference>
<evidence type="ECO:0000256" key="10">
    <source>
        <dbReference type="SAM" id="Coils"/>
    </source>
</evidence>
<feature type="coiled-coil region" evidence="10">
    <location>
        <begin position="578"/>
        <end position="630"/>
    </location>
</feature>
<keyword evidence="4" id="KW-0227">DNA damage</keyword>
<evidence type="ECO:0000256" key="9">
    <source>
        <dbReference type="NCBIfam" id="TIGR01070"/>
    </source>
</evidence>
<keyword evidence="13" id="KW-1185">Reference proteome</keyword>
<feature type="non-terminal residue" evidence="12">
    <location>
        <position position="1"/>
    </location>
</feature>
<dbReference type="GO" id="GO:0030983">
    <property type="term" value="F:mismatched DNA binding"/>
    <property type="evidence" value="ECO:0007669"/>
    <property type="project" value="InterPro"/>
</dbReference>
<dbReference type="FunFam" id="1.10.1420.10:FF:000001">
    <property type="entry name" value="DNA mismatch repair protein MutS"/>
    <property type="match status" value="1"/>
</dbReference>
<evidence type="ECO:0000256" key="7">
    <source>
        <dbReference type="ARBA" id="ARBA00023204"/>
    </source>
</evidence>
<comment type="similarity">
    <text evidence="1">Belongs to the DNA mismatch repair MutS family.</text>
</comment>
<sequence length="676" mass="77207">INIYNSQEYMVLDMFTRSNLELTSTIRGNAKKGSLLHVLDKTSTAMGGRMLRKYVEEPLVNKLRIEKRLNVIEELKDDFMLREDLIETLKNVYDIERICGKIAFEKVTPKEMIHLKNSIEKLPELKKIINLSEANILKRYISDMDDLNDIYNLIDSAILEDPSITIKDGNIIKSEFNDELNSLRDISKNGAFMIKEIENREKEKTGVKSLKVGFNKVFGYYIEITKANLANANIDETYIRKQTLSNAERYITSELKEIEDKILNAEDKIKNLEYEIFVNIRNNIYKNIDRIQSVAKIIANIDVFVSLATVAYINNYVKPIINESNKLDIKNGRHPVVESIVGEENFVPNDTYLNQGENIINIITGPNMAGKSTYMRQTAVIALMAHIGSFVPAEYANIPILDRIFTRVGASDDLAQGQSTFMVEMTEVSQILKNATDKSLVILDEIGRGTSTYDGISLAWSIVEYIQANIKCKTLFATHYHELVELEDEFYDVKNYSVAVQENNDGIVFLRKIIEGGADKSYGIYVAELAKLPQKVIARSKEILKDLEKNHIQQDLSTAINIKEKLESNENHIDIKAYETLQNEYESFKENINIKENDYNLNIGKLKSEINKLRKENKELKENTVEDEVAVTQISFGSVYDESLVEEIKKLDILNMTPLDAMNTLYSLQTKAKKGK</sequence>
<evidence type="ECO:0000313" key="12">
    <source>
        <dbReference type="EMBL" id="KKY02603.1"/>
    </source>
</evidence>
<feature type="domain" description="DNA mismatch repair proteins mutS family" evidence="11">
    <location>
        <begin position="439"/>
        <end position="455"/>
    </location>
</feature>
<dbReference type="Pfam" id="PF00488">
    <property type="entry name" value="MutS_V"/>
    <property type="match status" value="1"/>
</dbReference>
<dbReference type="OrthoDB" id="9802448at2"/>
<dbReference type="InterPro" id="IPR045076">
    <property type="entry name" value="MutS"/>
</dbReference>
<dbReference type="NCBIfam" id="TIGR01070">
    <property type="entry name" value="mutS1"/>
    <property type="match status" value="1"/>
</dbReference>
<dbReference type="SMART" id="SM00533">
    <property type="entry name" value="MUTSd"/>
    <property type="match status" value="1"/>
</dbReference>
<evidence type="ECO:0000259" key="11">
    <source>
        <dbReference type="PROSITE" id="PS00486"/>
    </source>
</evidence>
<reference evidence="12 13" key="1">
    <citation type="submission" date="2015-04" db="EMBL/GenBank/DDBJ databases">
        <title>Microcin producing Clostridium sp. JC272T.</title>
        <authorList>
            <person name="Jyothsna T."/>
            <person name="Sasikala C."/>
            <person name="Ramana C."/>
        </authorList>
    </citation>
    <scope>NUCLEOTIDE SEQUENCE [LARGE SCALE GENOMIC DNA]</scope>
    <source>
        <strain evidence="12 13">JC272</strain>
    </source>
</reference>
<evidence type="ECO:0000256" key="1">
    <source>
        <dbReference type="ARBA" id="ARBA00006271"/>
    </source>
</evidence>
<dbReference type="PANTHER" id="PTHR11361">
    <property type="entry name" value="DNA MISMATCH REPAIR PROTEIN MUTS FAMILY MEMBER"/>
    <property type="match status" value="1"/>
</dbReference>
<keyword evidence="5" id="KW-0067">ATP-binding</keyword>
<proteinExistence type="inferred from homology"/>
<accession>A0A0M3DJS9</accession>
<dbReference type="GO" id="GO:0005829">
    <property type="term" value="C:cytosol"/>
    <property type="evidence" value="ECO:0007669"/>
    <property type="project" value="TreeGrafter"/>
</dbReference>
<keyword evidence="6" id="KW-0238">DNA-binding</keyword>